<dbReference type="PANTHER" id="PTHR12764">
    <property type="entry name" value="WD REPEAT DOMAIN-RELATED"/>
    <property type="match status" value="1"/>
</dbReference>
<name>A0A9J6FPG4_HAELO</name>
<dbReference type="Proteomes" id="UP000821853">
    <property type="component" value="Chromosome 10"/>
</dbReference>
<dbReference type="AlphaFoldDB" id="A0A9J6FPG4"/>
<keyword evidence="1" id="KW-0853">WD repeat</keyword>
<evidence type="ECO:0000256" key="2">
    <source>
        <dbReference type="ARBA" id="ARBA00022737"/>
    </source>
</evidence>
<protein>
    <recommendedName>
        <fullName evidence="3">IFT122 second beta-propeller domain-containing protein</fullName>
    </recommendedName>
</protein>
<evidence type="ECO:0000313" key="4">
    <source>
        <dbReference type="EMBL" id="KAH9363924.1"/>
    </source>
</evidence>
<gene>
    <name evidence="4" type="ORF">HPB48_000326</name>
</gene>
<feature type="domain" description="IFT122 second beta-propeller" evidence="3">
    <location>
        <begin position="25"/>
        <end position="121"/>
    </location>
</feature>
<dbReference type="GO" id="GO:0061512">
    <property type="term" value="P:protein localization to cilium"/>
    <property type="evidence" value="ECO:0007669"/>
    <property type="project" value="TreeGrafter"/>
</dbReference>
<dbReference type="GO" id="GO:0035721">
    <property type="term" value="P:intraciliary retrograde transport"/>
    <property type="evidence" value="ECO:0007669"/>
    <property type="project" value="TreeGrafter"/>
</dbReference>
<accession>A0A9J6FPG4</accession>
<dbReference type="GO" id="GO:0097730">
    <property type="term" value="C:non-motile cilium"/>
    <property type="evidence" value="ECO:0007669"/>
    <property type="project" value="TreeGrafter"/>
</dbReference>
<dbReference type="EMBL" id="JABSTR010000002">
    <property type="protein sequence ID" value="KAH9363924.1"/>
    <property type="molecule type" value="Genomic_DNA"/>
</dbReference>
<evidence type="ECO:0000259" key="3">
    <source>
        <dbReference type="Pfam" id="PF23377"/>
    </source>
</evidence>
<dbReference type="OrthoDB" id="10255582at2759"/>
<organism evidence="4 5">
    <name type="scientific">Haemaphysalis longicornis</name>
    <name type="common">Bush tick</name>
    <dbReference type="NCBI Taxonomy" id="44386"/>
    <lineage>
        <taxon>Eukaryota</taxon>
        <taxon>Metazoa</taxon>
        <taxon>Ecdysozoa</taxon>
        <taxon>Arthropoda</taxon>
        <taxon>Chelicerata</taxon>
        <taxon>Arachnida</taxon>
        <taxon>Acari</taxon>
        <taxon>Parasitiformes</taxon>
        <taxon>Ixodida</taxon>
        <taxon>Ixodoidea</taxon>
        <taxon>Ixodidae</taxon>
        <taxon>Haemaphysalinae</taxon>
        <taxon>Haemaphysalis</taxon>
    </lineage>
</organism>
<dbReference type="InterPro" id="IPR039857">
    <property type="entry name" value="Ift122/121"/>
</dbReference>
<dbReference type="InterPro" id="IPR056152">
    <property type="entry name" value="Beta-prop_IFT122_2nd"/>
</dbReference>
<evidence type="ECO:0000256" key="1">
    <source>
        <dbReference type="ARBA" id="ARBA00022574"/>
    </source>
</evidence>
<keyword evidence="2" id="KW-0677">Repeat</keyword>
<dbReference type="VEuPathDB" id="VectorBase:HLOH_063820"/>
<dbReference type="PANTHER" id="PTHR12764:SF4">
    <property type="entry name" value="INTRAFLAGELLAR TRANSPORT PROTEIN 122 HOMOLOG"/>
    <property type="match status" value="1"/>
</dbReference>
<reference evidence="4 5" key="1">
    <citation type="journal article" date="2020" name="Cell">
        <title>Large-Scale Comparative Analyses of Tick Genomes Elucidate Their Genetic Diversity and Vector Capacities.</title>
        <authorList>
            <consortium name="Tick Genome and Microbiome Consortium (TIGMIC)"/>
            <person name="Jia N."/>
            <person name="Wang J."/>
            <person name="Shi W."/>
            <person name="Du L."/>
            <person name="Sun Y."/>
            <person name="Zhan W."/>
            <person name="Jiang J.F."/>
            <person name="Wang Q."/>
            <person name="Zhang B."/>
            <person name="Ji P."/>
            <person name="Bell-Sakyi L."/>
            <person name="Cui X.M."/>
            <person name="Yuan T.T."/>
            <person name="Jiang B.G."/>
            <person name="Yang W.F."/>
            <person name="Lam T.T."/>
            <person name="Chang Q.C."/>
            <person name="Ding S.J."/>
            <person name="Wang X.J."/>
            <person name="Zhu J.G."/>
            <person name="Ruan X.D."/>
            <person name="Zhao L."/>
            <person name="Wei J.T."/>
            <person name="Ye R.Z."/>
            <person name="Que T.C."/>
            <person name="Du C.H."/>
            <person name="Zhou Y.H."/>
            <person name="Cheng J.X."/>
            <person name="Dai P.F."/>
            <person name="Guo W.B."/>
            <person name="Han X.H."/>
            <person name="Huang E.J."/>
            <person name="Li L.F."/>
            <person name="Wei W."/>
            <person name="Gao Y.C."/>
            <person name="Liu J.Z."/>
            <person name="Shao H.Z."/>
            <person name="Wang X."/>
            <person name="Wang C.C."/>
            <person name="Yang T.C."/>
            <person name="Huo Q.B."/>
            <person name="Li W."/>
            <person name="Chen H.Y."/>
            <person name="Chen S.E."/>
            <person name="Zhou L.G."/>
            <person name="Ni X.B."/>
            <person name="Tian J.H."/>
            <person name="Sheng Y."/>
            <person name="Liu T."/>
            <person name="Pan Y.S."/>
            <person name="Xia L.Y."/>
            <person name="Li J."/>
            <person name="Zhao F."/>
            <person name="Cao W.C."/>
        </authorList>
    </citation>
    <scope>NUCLEOTIDE SEQUENCE [LARGE SCALE GENOMIC DNA]</scope>
    <source>
        <strain evidence="4">HaeL-2018</strain>
    </source>
</reference>
<dbReference type="Pfam" id="PF23377">
    <property type="entry name" value="Beta-prop_IFT122_2nd"/>
    <property type="match status" value="1"/>
</dbReference>
<evidence type="ECO:0000313" key="5">
    <source>
        <dbReference type="Proteomes" id="UP000821853"/>
    </source>
</evidence>
<dbReference type="GO" id="GO:0030991">
    <property type="term" value="C:intraciliary transport particle A"/>
    <property type="evidence" value="ECO:0007669"/>
    <property type="project" value="TreeGrafter"/>
</dbReference>
<comment type="caution">
    <text evidence="4">The sequence shown here is derived from an EMBL/GenBank/DDBJ whole genome shotgun (WGS) entry which is preliminary data.</text>
</comment>
<proteinExistence type="predicted"/>
<sequence length="128" mass="14895">MWNFQALGCQDGTIAYFELGFSTVHSLYRERYAFRENMTDVIIQHLVTDEKVRIKCRDLVKKLAIYKHRLAVQLPERIMVYELSGDASDPNDMHYRLRDKIARRVECTLLVVCSEHLVLCQVGSSCDP</sequence>
<keyword evidence="5" id="KW-1185">Reference proteome</keyword>
<dbReference type="GO" id="GO:1905515">
    <property type="term" value="P:non-motile cilium assembly"/>
    <property type="evidence" value="ECO:0007669"/>
    <property type="project" value="TreeGrafter"/>
</dbReference>
<dbReference type="OMA" id="MWNFQAL"/>